<dbReference type="KEGG" id="ido:I598_1826"/>
<evidence type="ECO:0000313" key="4">
    <source>
        <dbReference type="EMBL" id="ANC31374.1"/>
    </source>
</evidence>
<evidence type="ECO:0000259" key="3">
    <source>
        <dbReference type="Pfam" id="PF13581"/>
    </source>
</evidence>
<dbReference type="Proteomes" id="UP000076794">
    <property type="component" value="Chromosome"/>
</dbReference>
<name>A0A161IHX3_9MICO</name>
<dbReference type="Gene3D" id="3.30.565.10">
    <property type="entry name" value="Histidine kinase-like ATPase, C-terminal domain"/>
    <property type="match status" value="1"/>
</dbReference>
<dbReference type="GO" id="GO:0004674">
    <property type="term" value="F:protein serine/threonine kinase activity"/>
    <property type="evidence" value="ECO:0007669"/>
    <property type="project" value="UniProtKB-KW"/>
</dbReference>
<dbReference type="InterPro" id="IPR036890">
    <property type="entry name" value="HATPase_C_sf"/>
</dbReference>
<dbReference type="Pfam" id="PF13581">
    <property type="entry name" value="HATPase_c_2"/>
    <property type="match status" value="1"/>
</dbReference>
<dbReference type="InterPro" id="IPR050267">
    <property type="entry name" value="Anti-sigma-factor_SerPK"/>
</dbReference>
<dbReference type="PANTHER" id="PTHR35526:SF3">
    <property type="entry name" value="ANTI-SIGMA-F FACTOR RSBW"/>
    <property type="match status" value="1"/>
</dbReference>
<evidence type="ECO:0000313" key="5">
    <source>
        <dbReference type="Proteomes" id="UP000076794"/>
    </source>
</evidence>
<keyword evidence="1" id="KW-0418">Kinase</keyword>
<organism evidence="4 5">
    <name type="scientific">Isoptericola dokdonensis DS-3</name>
    <dbReference type="NCBI Taxonomy" id="1300344"/>
    <lineage>
        <taxon>Bacteria</taxon>
        <taxon>Bacillati</taxon>
        <taxon>Actinomycetota</taxon>
        <taxon>Actinomycetes</taxon>
        <taxon>Micrococcales</taxon>
        <taxon>Promicromonosporaceae</taxon>
        <taxon>Isoptericola</taxon>
    </lineage>
</organism>
<dbReference type="CDD" id="cd16936">
    <property type="entry name" value="HATPase_RsbW-like"/>
    <property type="match status" value="1"/>
</dbReference>
<feature type="domain" description="Histidine kinase/HSP90-like ATPase" evidence="3">
    <location>
        <begin position="22"/>
        <end position="135"/>
    </location>
</feature>
<dbReference type="InterPro" id="IPR003594">
    <property type="entry name" value="HATPase_dom"/>
</dbReference>
<dbReference type="STRING" id="1300344.I598_1826"/>
<reference evidence="4 5" key="1">
    <citation type="submission" date="2016-01" db="EMBL/GenBank/DDBJ databases">
        <title>Complete genome sequence of a soil Actinobacterium, Isoptericola dokdonensis DS-3.</title>
        <authorList>
            <person name="Kwon S.-K."/>
            <person name="Kim J.F."/>
        </authorList>
    </citation>
    <scope>NUCLEOTIDE SEQUENCE [LARGE SCALE GENOMIC DNA]</scope>
    <source>
        <strain evidence="4 5">DS-3</strain>
    </source>
</reference>
<dbReference type="RefSeq" id="WP_068202680.1">
    <property type="nucleotide sequence ID" value="NZ_CP014209.1"/>
</dbReference>
<dbReference type="SUPFAM" id="SSF55874">
    <property type="entry name" value="ATPase domain of HSP90 chaperone/DNA topoisomerase II/histidine kinase"/>
    <property type="match status" value="1"/>
</dbReference>
<dbReference type="EMBL" id="CP014209">
    <property type="protein sequence ID" value="ANC31374.1"/>
    <property type="molecule type" value="Genomic_DNA"/>
</dbReference>
<evidence type="ECO:0000256" key="1">
    <source>
        <dbReference type="ARBA" id="ARBA00022527"/>
    </source>
</evidence>
<feature type="region of interest" description="Disordered" evidence="2">
    <location>
        <begin position="138"/>
        <end position="164"/>
    </location>
</feature>
<dbReference type="AlphaFoldDB" id="A0A161IHX3"/>
<keyword evidence="1" id="KW-0723">Serine/threonine-protein kinase</keyword>
<feature type="compositionally biased region" description="Basic and acidic residues" evidence="2">
    <location>
        <begin position="152"/>
        <end position="164"/>
    </location>
</feature>
<evidence type="ECO:0000256" key="2">
    <source>
        <dbReference type="SAM" id="MobiDB-lite"/>
    </source>
</evidence>
<proteinExistence type="predicted"/>
<protein>
    <recommendedName>
        <fullName evidence="3">Histidine kinase/HSP90-like ATPase domain-containing protein</fullName>
    </recommendedName>
</protein>
<keyword evidence="1" id="KW-0808">Transferase</keyword>
<gene>
    <name evidence="4" type="ORF">I598_1826</name>
</gene>
<keyword evidence="5" id="KW-1185">Reference proteome</keyword>
<dbReference type="PANTHER" id="PTHR35526">
    <property type="entry name" value="ANTI-SIGMA-F FACTOR RSBW-RELATED"/>
    <property type="match status" value="1"/>
</dbReference>
<dbReference type="PATRIC" id="fig|1300344.3.peg.1834"/>
<accession>A0A161IHX3</accession>
<sequence length="164" mass="17626">MTDWVVATPPVVATWDVVDAEELAGARQELESTVCERVPALALPEHAEPLSHVILVASELVTNALRHTDGPARLDLLAPDGAIVVTVLDHRPDVPPVLSPDRDLGQGGFGLQLAVRLAEDVGWFRAEDGKQVWARFAVPTATTTEPPTPAEQPDRRPRAAADRA</sequence>